<organism evidence="1 2">
    <name type="scientific">Pseudomonas phage phiPsa267</name>
    <dbReference type="NCBI Taxonomy" id="1460361"/>
    <lineage>
        <taxon>Viruses</taxon>
        <taxon>Duplodnaviria</taxon>
        <taxon>Heunggongvirae</taxon>
        <taxon>Uroviricota</taxon>
        <taxon>Caudoviricetes</taxon>
        <taxon>Vandenendeviridae</taxon>
        <taxon>Gorskivirinae</taxon>
        <taxon>Otagovirus</taxon>
        <taxon>Otagovirus psa267</taxon>
    </lineage>
</organism>
<evidence type="ECO:0000313" key="1">
    <source>
        <dbReference type="EMBL" id="QNO00008.1"/>
    </source>
</evidence>
<name>A0A7G9V152_9CAUD</name>
<protein>
    <submittedName>
        <fullName evidence="1">Uncharacterized protein</fullName>
    </submittedName>
</protein>
<proteinExistence type="predicted"/>
<reference evidence="1 2" key="1">
    <citation type="submission" date="2020-06" db="EMBL/GenBank/DDBJ databases">
        <title>Characterization of Pseudomonas phiPsa374-like phages.</title>
        <authorList>
            <person name="Warring S."/>
            <person name="Malone L.M."/>
            <person name="Easingwood R.A."/>
            <person name="Rigano L."/>
            <person name="Frampton R.A."/>
            <person name="Lopez Acedo E."/>
            <person name="Templeton M.D."/>
            <person name="Kleffmann T."/>
            <person name="Bostina M."/>
            <person name="Fineran P.C."/>
        </authorList>
    </citation>
    <scope>NUCLEOTIDE SEQUENCE [LARGE SCALE GENOMIC DNA]</scope>
</reference>
<sequence>MTVREDVNAILDIFGGADGGVGFARMIFILDDYEKQALEGCPSAIQLIEVVSRFRRLVDLTSK</sequence>
<accession>A0A7G9V152</accession>
<gene>
    <name evidence="1" type="ORF">phiPsa267_054</name>
</gene>
<dbReference type="EMBL" id="MT670417">
    <property type="protein sequence ID" value="QNO00008.1"/>
    <property type="molecule type" value="Genomic_DNA"/>
</dbReference>
<evidence type="ECO:0000313" key="2">
    <source>
        <dbReference type="Proteomes" id="UP000516074"/>
    </source>
</evidence>
<keyword evidence="2" id="KW-1185">Reference proteome</keyword>
<dbReference type="Proteomes" id="UP000516074">
    <property type="component" value="Segment"/>
</dbReference>